<proteinExistence type="predicted"/>
<dbReference type="KEGG" id="plal:FXN65_11590"/>
<gene>
    <name evidence="2" type="ORF">FXN65_11590</name>
</gene>
<evidence type="ECO:0000313" key="3">
    <source>
        <dbReference type="Proteomes" id="UP000327179"/>
    </source>
</evidence>
<name>A0A5J6QPK4_9GAMM</name>
<dbReference type="Proteomes" id="UP000327179">
    <property type="component" value="Chromosome"/>
</dbReference>
<keyword evidence="1" id="KW-0812">Transmembrane</keyword>
<keyword evidence="3" id="KW-1185">Reference proteome</keyword>
<evidence type="ECO:0000313" key="2">
    <source>
        <dbReference type="EMBL" id="QEY62686.1"/>
    </source>
</evidence>
<reference evidence="2 3" key="1">
    <citation type="submission" date="2019-08" db="EMBL/GenBank/DDBJ databases">
        <title>Whole-genome Sequencing of e-waste polymer degrading bacterium Pseudomonas sp. strain PE08.</title>
        <authorList>
            <person name="Kirdat K."/>
            <person name="Debbarma P."/>
            <person name="Narawade N."/>
            <person name="Suyal D."/>
            <person name="Thorat V."/>
            <person name="Shouche Y."/>
            <person name="Goel R."/>
            <person name="Yadav A."/>
        </authorList>
    </citation>
    <scope>NUCLEOTIDE SEQUENCE [LARGE SCALE GENOMIC DNA]</scope>
    <source>
        <strain evidence="2 3">PE08</strain>
    </source>
</reference>
<feature type="transmembrane region" description="Helical" evidence="1">
    <location>
        <begin position="6"/>
        <end position="29"/>
    </location>
</feature>
<accession>A0A5J6QPK4</accession>
<protein>
    <submittedName>
        <fullName evidence="2">DUF1772 domain-containing protein</fullName>
    </submittedName>
</protein>
<dbReference type="Pfam" id="PF08592">
    <property type="entry name" value="Anthrone_oxy"/>
    <property type="match status" value="1"/>
</dbReference>
<organism evidence="2 3">
    <name type="scientific">Metapseudomonas lalkuanensis</name>
    <dbReference type="NCBI Taxonomy" id="2604832"/>
    <lineage>
        <taxon>Bacteria</taxon>
        <taxon>Pseudomonadati</taxon>
        <taxon>Pseudomonadota</taxon>
        <taxon>Gammaproteobacteria</taxon>
        <taxon>Pseudomonadales</taxon>
        <taxon>Pseudomonadaceae</taxon>
        <taxon>Metapseudomonas</taxon>
    </lineage>
</organism>
<dbReference type="AlphaFoldDB" id="A0A5J6QPK4"/>
<feature type="transmembrane region" description="Helical" evidence="1">
    <location>
        <begin position="60"/>
        <end position="81"/>
    </location>
</feature>
<dbReference type="RefSeq" id="WP_151133342.1">
    <property type="nucleotide sequence ID" value="NZ_CP043311.1"/>
</dbReference>
<keyword evidence="1" id="KW-0472">Membrane</keyword>
<evidence type="ECO:0000256" key="1">
    <source>
        <dbReference type="SAM" id="Phobius"/>
    </source>
</evidence>
<dbReference type="InterPro" id="IPR013901">
    <property type="entry name" value="Anthrone_oxy"/>
</dbReference>
<feature type="transmembrane region" description="Helical" evidence="1">
    <location>
        <begin position="87"/>
        <end position="109"/>
    </location>
</feature>
<dbReference type="EMBL" id="CP043311">
    <property type="protein sequence ID" value="QEY62686.1"/>
    <property type="molecule type" value="Genomic_DNA"/>
</dbReference>
<keyword evidence="1" id="KW-1133">Transmembrane helix</keyword>
<feature type="transmembrane region" description="Helical" evidence="1">
    <location>
        <begin position="148"/>
        <end position="166"/>
    </location>
</feature>
<sequence>MPFIDDLAFLLAFLAVISCGLMGGLFFAFSNFVMQALARLSPEAGIAAMQAINRTVLNRIFLGTFLGTTAACALLTLYAFVHWEVSGTFFLLLGSLLYLAGNFGVTLFCNVPRNNALAKLDAGNPDSSVPWRIYLDEWTRWNHVRTGTALAASAMLMIGLFLMLAMD</sequence>